<name>A0AAE0S369_9BIVA</name>
<sequence>MKKPTFSGFALYFWGALSYIGIFEITTVFWAESPLLRISLYSALFCVVYTVFLPLSYVSYHYIYSRFARRIAKTALSCAVFVTAAVFAVHFLSARLFELYSPVYILFTAQVWLYAAVICAVADSYIRFGKYICFPYIISGAFVGLFITAVAAVGLFLFKDIYQRYVYSYLILKINTAKLRILNGPLRGYIFTLDEEINVIGNQYGDEVNLMQYQDINHAHAKIIRSGPTYSVSDNDPYCRTLLNYMPVDERMLKNRDIITKQNISGEQITGFVGVSENIEGKIFRIDHKPAHFADVLTFYGGSDKFYSDPAKIEFAYEPRGITLIDNNMKNSLYVNRRRFKKVHLKDGDLLEAGDIKLIFIDDEHAYGFNSGIKADRFDRKNLKTRMPEHLPSLVSFDNRKKHTYLTKNLTYIGKSETNDIVLKVRDVGYRHAVIRRISGKYKLTDLTSKSGTYINGKRYDEKFLTHGDEITFDTAKFKFIHSDHAKQATAD</sequence>
<feature type="transmembrane region" description="Helical" evidence="1">
    <location>
        <begin position="134"/>
        <end position="158"/>
    </location>
</feature>
<gene>
    <name evidence="3" type="ORF">CHS0354_035365</name>
</gene>
<dbReference type="EMBL" id="JAEAOA010002069">
    <property type="protein sequence ID" value="KAK3584284.1"/>
    <property type="molecule type" value="Genomic_DNA"/>
</dbReference>
<evidence type="ECO:0000259" key="2">
    <source>
        <dbReference type="PROSITE" id="PS50006"/>
    </source>
</evidence>
<proteinExistence type="predicted"/>
<dbReference type="SUPFAM" id="SSF49879">
    <property type="entry name" value="SMAD/FHA domain"/>
    <property type="match status" value="3"/>
</dbReference>
<dbReference type="CDD" id="cd00060">
    <property type="entry name" value="FHA"/>
    <property type="match status" value="3"/>
</dbReference>
<dbReference type="AlphaFoldDB" id="A0AAE0S369"/>
<dbReference type="InterPro" id="IPR008984">
    <property type="entry name" value="SMAD_FHA_dom_sf"/>
</dbReference>
<dbReference type="Pfam" id="PF00498">
    <property type="entry name" value="FHA"/>
    <property type="match status" value="1"/>
</dbReference>
<keyword evidence="1" id="KW-1133">Transmembrane helix</keyword>
<protein>
    <recommendedName>
        <fullName evidence="2">FHA domain-containing protein</fullName>
    </recommendedName>
</protein>
<feature type="domain" description="FHA" evidence="2">
    <location>
        <begin position="411"/>
        <end position="460"/>
    </location>
</feature>
<feature type="transmembrane region" description="Helical" evidence="1">
    <location>
        <begin position="38"/>
        <end position="63"/>
    </location>
</feature>
<dbReference type="SMART" id="SM00240">
    <property type="entry name" value="FHA"/>
    <property type="match status" value="1"/>
</dbReference>
<keyword evidence="4" id="KW-1185">Reference proteome</keyword>
<keyword evidence="1" id="KW-0472">Membrane</keyword>
<feature type="transmembrane region" description="Helical" evidence="1">
    <location>
        <begin position="103"/>
        <end position="122"/>
    </location>
</feature>
<feature type="transmembrane region" description="Helical" evidence="1">
    <location>
        <begin position="75"/>
        <end position="97"/>
    </location>
</feature>
<organism evidence="3 4">
    <name type="scientific">Potamilus streckersoni</name>
    <dbReference type="NCBI Taxonomy" id="2493646"/>
    <lineage>
        <taxon>Eukaryota</taxon>
        <taxon>Metazoa</taxon>
        <taxon>Spiralia</taxon>
        <taxon>Lophotrochozoa</taxon>
        <taxon>Mollusca</taxon>
        <taxon>Bivalvia</taxon>
        <taxon>Autobranchia</taxon>
        <taxon>Heteroconchia</taxon>
        <taxon>Palaeoheterodonta</taxon>
        <taxon>Unionida</taxon>
        <taxon>Unionoidea</taxon>
        <taxon>Unionidae</taxon>
        <taxon>Ambleminae</taxon>
        <taxon>Lampsilini</taxon>
        <taxon>Potamilus</taxon>
    </lineage>
</organism>
<comment type="caution">
    <text evidence="3">The sequence shown here is derived from an EMBL/GenBank/DDBJ whole genome shotgun (WGS) entry which is preliminary data.</text>
</comment>
<accession>A0AAE0S369</accession>
<reference evidence="3" key="1">
    <citation type="journal article" date="2021" name="Genome Biol. Evol.">
        <title>A High-Quality Reference Genome for a Parasitic Bivalve with Doubly Uniparental Inheritance (Bivalvia: Unionida).</title>
        <authorList>
            <person name="Smith C.H."/>
        </authorList>
    </citation>
    <scope>NUCLEOTIDE SEQUENCE</scope>
    <source>
        <strain evidence="3">CHS0354</strain>
    </source>
</reference>
<keyword evidence="1" id="KW-0812">Transmembrane</keyword>
<evidence type="ECO:0000313" key="4">
    <source>
        <dbReference type="Proteomes" id="UP001195483"/>
    </source>
</evidence>
<evidence type="ECO:0000256" key="1">
    <source>
        <dbReference type="SAM" id="Phobius"/>
    </source>
</evidence>
<dbReference type="Proteomes" id="UP001195483">
    <property type="component" value="Unassembled WGS sequence"/>
</dbReference>
<evidence type="ECO:0000313" key="3">
    <source>
        <dbReference type="EMBL" id="KAK3584284.1"/>
    </source>
</evidence>
<dbReference type="Gene3D" id="2.60.200.20">
    <property type="match status" value="3"/>
</dbReference>
<reference evidence="3" key="2">
    <citation type="journal article" date="2021" name="Genome Biol. Evol.">
        <title>Developing a high-quality reference genome for a parasitic bivalve with doubly uniparental inheritance (Bivalvia: Unionida).</title>
        <authorList>
            <person name="Smith C.H."/>
        </authorList>
    </citation>
    <scope>NUCLEOTIDE SEQUENCE</scope>
    <source>
        <strain evidence="3">CHS0354</strain>
        <tissue evidence="3">Mantle</tissue>
    </source>
</reference>
<dbReference type="PROSITE" id="PS50006">
    <property type="entry name" value="FHA_DOMAIN"/>
    <property type="match status" value="1"/>
</dbReference>
<dbReference type="InterPro" id="IPR000253">
    <property type="entry name" value="FHA_dom"/>
</dbReference>
<reference evidence="3" key="3">
    <citation type="submission" date="2023-05" db="EMBL/GenBank/DDBJ databases">
        <authorList>
            <person name="Smith C.H."/>
        </authorList>
    </citation>
    <scope>NUCLEOTIDE SEQUENCE</scope>
    <source>
        <strain evidence="3">CHS0354</strain>
        <tissue evidence="3">Mantle</tissue>
    </source>
</reference>
<feature type="transmembrane region" description="Helical" evidence="1">
    <location>
        <begin position="12"/>
        <end position="32"/>
    </location>
</feature>